<gene>
    <name evidence="3" type="ORF">EDB81DRAFT_872714</name>
</gene>
<comment type="subcellular location">
    <subcellularLocation>
        <location evidence="1">Nucleus</location>
    </subcellularLocation>
</comment>
<dbReference type="PANTHER" id="PTHR37534:SF15">
    <property type="entry name" value="ZN(II)2CYS6 TRANSCRIPTION FACTOR (EUROFUNG)"/>
    <property type="match status" value="1"/>
</dbReference>
<dbReference type="Proteomes" id="UP000738349">
    <property type="component" value="Unassembled WGS sequence"/>
</dbReference>
<evidence type="ECO:0000256" key="1">
    <source>
        <dbReference type="ARBA" id="ARBA00004123"/>
    </source>
</evidence>
<dbReference type="GO" id="GO:0005634">
    <property type="term" value="C:nucleus"/>
    <property type="evidence" value="ECO:0007669"/>
    <property type="project" value="UniProtKB-SubCell"/>
</dbReference>
<dbReference type="GO" id="GO:0000976">
    <property type="term" value="F:transcription cis-regulatory region binding"/>
    <property type="evidence" value="ECO:0007669"/>
    <property type="project" value="TreeGrafter"/>
</dbReference>
<dbReference type="PANTHER" id="PTHR37534">
    <property type="entry name" value="TRANSCRIPTIONAL ACTIVATOR PROTEIN UGA3"/>
    <property type="match status" value="1"/>
</dbReference>
<dbReference type="AlphaFoldDB" id="A0A9P9DPV1"/>
<dbReference type="Pfam" id="PF11951">
    <property type="entry name" value="Fungal_trans_2"/>
    <property type="match status" value="1"/>
</dbReference>
<dbReference type="GO" id="GO:0045944">
    <property type="term" value="P:positive regulation of transcription by RNA polymerase II"/>
    <property type="evidence" value="ECO:0007669"/>
    <property type="project" value="TreeGrafter"/>
</dbReference>
<dbReference type="GO" id="GO:0003700">
    <property type="term" value="F:DNA-binding transcription factor activity"/>
    <property type="evidence" value="ECO:0007669"/>
    <property type="project" value="TreeGrafter"/>
</dbReference>
<organism evidence="3 4">
    <name type="scientific">Dactylonectria macrodidyma</name>
    <dbReference type="NCBI Taxonomy" id="307937"/>
    <lineage>
        <taxon>Eukaryota</taxon>
        <taxon>Fungi</taxon>
        <taxon>Dikarya</taxon>
        <taxon>Ascomycota</taxon>
        <taxon>Pezizomycotina</taxon>
        <taxon>Sordariomycetes</taxon>
        <taxon>Hypocreomycetidae</taxon>
        <taxon>Hypocreales</taxon>
        <taxon>Nectriaceae</taxon>
        <taxon>Dactylonectria</taxon>
    </lineage>
</organism>
<reference evidence="3" key="1">
    <citation type="journal article" date="2021" name="Nat. Commun.">
        <title>Genetic determinants of endophytism in the Arabidopsis root mycobiome.</title>
        <authorList>
            <person name="Mesny F."/>
            <person name="Miyauchi S."/>
            <person name="Thiergart T."/>
            <person name="Pickel B."/>
            <person name="Atanasova L."/>
            <person name="Karlsson M."/>
            <person name="Huettel B."/>
            <person name="Barry K.W."/>
            <person name="Haridas S."/>
            <person name="Chen C."/>
            <person name="Bauer D."/>
            <person name="Andreopoulos W."/>
            <person name="Pangilinan J."/>
            <person name="LaButti K."/>
            <person name="Riley R."/>
            <person name="Lipzen A."/>
            <person name="Clum A."/>
            <person name="Drula E."/>
            <person name="Henrissat B."/>
            <person name="Kohler A."/>
            <person name="Grigoriev I.V."/>
            <person name="Martin F.M."/>
            <person name="Hacquard S."/>
        </authorList>
    </citation>
    <scope>NUCLEOTIDE SEQUENCE</scope>
    <source>
        <strain evidence="3">MPI-CAGE-AT-0147</strain>
    </source>
</reference>
<protein>
    <submittedName>
        <fullName evidence="3">Fungal-specific transcription factor domain-containing protein</fullName>
    </submittedName>
</protein>
<keyword evidence="4" id="KW-1185">Reference proteome</keyword>
<accession>A0A9P9DPV1</accession>
<name>A0A9P9DPV1_9HYPO</name>
<proteinExistence type="predicted"/>
<comment type="caution">
    <text evidence="3">The sequence shown here is derived from an EMBL/GenBank/DDBJ whole genome shotgun (WGS) entry which is preliminary data.</text>
</comment>
<evidence type="ECO:0000313" key="4">
    <source>
        <dbReference type="Proteomes" id="UP000738349"/>
    </source>
</evidence>
<keyword evidence="2" id="KW-0539">Nucleus</keyword>
<evidence type="ECO:0000313" key="3">
    <source>
        <dbReference type="EMBL" id="KAH7123193.1"/>
    </source>
</evidence>
<dbReference type="OrthoDB" id="10054429at2759"/>
<dbReference type="EMBL" id="JAGMUV010000023">
    <property type="protein sequence ID" value="KAH7123193.1"/>
    <property type="molecule type" value="Genomic_DNA"/>
</dbReference>
<dbReference type="InterPro" id="IPR021858">
    <property type="entry name" value="Fun_TF"/>
</dbReference>
<sequence>MIDTTLEDGTADLPSAGNWHNSLSLYVPVEQSSLLLDHYFSLVCPISSSFDSIHNPFRSNVSGMMATSRLLFNCVMSMSAAHLYQHEHSSTIPLSFQTEAISEISDELVKVNSMTSTDFGSQADGPHPTISQSTYFVKDELLLGIILLGITSSWHDPSSLGLCHLYGSRQLFRSWLTMNGFDSLDNTQSLTQIQNFLVSSMVYWEVMVSFLIDQQTGSLAYLEPFCDPNLPLFSHLCPLTGVGTPIFIRLAKVGTIVRRRRCLRDLRLLQDDEGRPSMLYSQLLDETRVLEQAILRSRLPSISFIKETDDLRAPPAHLHRLAQCYRLSSLLELYHNFPEIAEDRMELDPAVGVSYDGLDRQAQLVLGIAIEILSILEMIPEDSRTTATQTLVFLIAGGALGQFKTSDLLPTQRTWNQVAARWRRFVQQRLSRTFAAIGLRTIQRVMTLLVEVWSRMDSETTPGSDPSCRDSSFLGQVHWIDVMAEKKLETILG</sequence>
<evidence type="ECO:0000256" key="2">
    <source>
        <dbReference type="ARBA" id="ARBA00023242"/>
    </source>
</evidence>